<accession>A0ABT1Z4R4</accession>
<dbReference type="InterPro" id="IPR025375">
    <property type="entry name" value="DUF4365"/>
</dbReference>
<dbReference type="Proteomes" id="UP001165396">
    <property type="component" value="Unassembled WGS sequence"/>
</dbReference>
<comment type="caution">
    <text evidence="2">The sequence shown here is derived from an EMBL/GenBank/DDBJ whole genome shotgun (WGS) entry which is preliminary data.</text>
</comment>
<protein>
    <submittedName>
        <fullName evidence="2">DUF4365 domain-containing protein</fullName>
    </submittedName>
</protein>
<proteinExistence type="predicted"/>
<name>A0ABT1Z4R4_9RHOB</name>
<reference evidence="2" key="1">
    <citation type="submission" date="2022-07" db="EMBL/GenBank/DDBJ databases">
        <title>Pseudosulfitobacter sp. strain AP-MA-4, whole genome sequence.</title>
        <authorList>
            <person name="Jiang Y."/>
        </authorList>
    </citation>
    <scope>NUCLEOTIDE SEQUENCE</scope>
    <source>
        <strain evidence="2">AP-MA-4</strain>
    </source>
</reference>
<organism evidence="2 3">
    <name type="scientific">Pseudosulfitobacter koreensis</name>
    <dbReference type="NCBI Taxonomy" id="2968472"/>
    <lineage>
        <taxon>Bacteria</taxon>
        <taxon>Pseudomonadati</taxon>
        <taxon>Pseudomonadota</taxon>
        <taxon>Alphaproteobacteria</taxon>
        <taxon>Rhodobacterales</taxon>
        <taxon>Roseobacteraceae</taxon>
        <taxon>Pseudosulfitobacter</taxon>
    </lineage>
</organism>
<dbReference type="Pfam" id="PF14280">
    <property type="entry name" value="DUF4365"/>
    <property type="match status" value="1"/>
</dbReference>
<keyword evidence="3" id="KW-1185">Reference proteome</keyword>
<gene>
    <name evidence="2" type="ORF">NTA49_16280</name>
</gene>
<evidence type="ECO:0000259" key="1">
    <source>
        <dbReference type="Pfam" id="PF14280"/>
    </source>
</evidence>
<feature type="domain" description="DUF4365" evidence="1">
    <location>
        <begin position="16"/>
        <end position="147"/>
    </location>
</feature>
<evidence type="ECO:0000313" key="3">
    <source>
        <dbReference type="Proteomes" id="UP001165396"/>
    </source>
</evidence>
<dbReference type="EMBL" id="JANKJG010000015">
    <property type="protein sequence ID" value="MCR8828098.1"/>
    <property type="molecule type" value="Genomic_DNA"/>
</dbReference>
<evidence type="ECO:0000313" key="2">
    <source>
        <dbReference type="EMBL" id="MCR8828098.1"/>
    </source>
</evidence>
<sequence>MPTNPKYTKADQTGEMGVWTVSRIVSFHFGWVFRKNHSEHDFGIDGYLDVVTDEGDVTGQQIAVQIKYGESYLSDENPLGFTFRGEGKHLNYYKNHPMPVLIIIGSPDRENCYWEVFDSEKIVARGGSWTLNIPKRNVLQNDKVKLLKLLPDIETITEEAKHFWKVTTAMQDGGIGIAAISEDEVRRKDTSFLHDFIGKILQQKTTTRNFQSKIEIMFDGVEDSQTEIFEIDEYRDYIKLMFDELPQISFFLTKETKFGLLGIIPQCFAFQEKVTKDYGKGDRVYVRIDPEAIIPMLEIIFHGLNLVTNYLEFSKEEQKLIDDQLMASLNLPIPNKK</sequence>
<dbReference type="RefSeq" id="WP_258295870.1">
    <property type="nucleotide sequence ID" value="NZ_JANKJG010000015.1"/>
</dbReference>